<evidence type="ECO:0000313" key="1">
    <source>
        <dbReference type="EMBL" id="MBX40917.1"/>
    </source>
</evidence>
<reference evidence="1" key="1">
    <citation type="submission" date="2018-02" db="EMBL/GenBank/DDBJ databases">
        <title>Rhizophora mucronata_Transcriptome.</title>
        <authorList>
            <person name="Meera S.P."/>
            <person name="Sreeshan A."/>
            <person name="Augustine A."/>
        </authorList>
    </citation>
    <scope>NUCLEOTIDE SEQUENCE</scope>
    <source>
        <tissue evidence="1">Leaf</tissue>
    </source>
</reference>
<sequence>MSRLGRQTLKLSFLSNMPCVSLTAMKLMNNFLPSAS</sequence>
<protein>
    <submittedName>
        <fullName evidence="1">Uncharacterized protein</fullName>
    </submittedName>
</protein>
<name>A0A2P2NEL6_RHIMU</name>
<proteinExistence type="predicted"/>
<organism evidence="1">
    <name type="scientific">Rhizophora mucronata</name>
    <name type="common">Asiatic mangrove</name>
    <dbReference type="NCBI Taxonomy" id="61149"/>
    <lineage>
        <taxon>Eukaryota</taxon>
        <taxon>Viridiplantae</taxon>
        <taxon>Streptophyta</taxon>
        <taxon>Embryophyta</taxon>
        <taxon>Tracheophyta</taxon>
        <taxon>Spermatophyta</taxon>
        <taxon>Magnoliopsida</taxon>
        <taxon>eudicotyledons</taxon>
        <taxon>Gunneridae</taxon>
        <taxon>Pentapetalae</taxon>
        <taxon>rosids</taxon>
        <taxon>fabids</taxon>
        <taxon>Malpighiales</taxon>
        <taxon>Rhizophoraceae</taxon>
        <taxon>Rhizophora</taxon>
    </lineage>
</organism>
<accession>A0A2P2NEL6</accession>
<dbReference type="AlphaFoldDB" id="A0A2P2NEL6"/>
<dbReference type="EMBL" id="GGEC01060433">
    <property type="protein sequence ID" value="MBX40917.1"/>
    <property type="molecule type" value="Transcribed_RNA"/>
</dbReference>